<accession>A0A9D2B0X4</accession>
<protein>
    <submittedName>
        <fullName evidence="2">Transposase family protein</fullName>
    </submittedName>
</protein>
<comment type="caution">
    <text evidence="2">The sequence shown here is derived from an EMBL/GenBank/DDBJ whole genome shotgun (WGS) entry which is preliminary data.</text>
</comment>
<organism evidence="2 3">
    <name type="scientific">Candidatus Anaerobiospirillum pullistercoris</name>
    <dbReference type="NCBI Taxonomy" id="2838452"/>
    <lineage>
        <taxon>Bacteria</taxon>
        <taxon>Pseudomonadati</taxon>
        <taxon>Pseudomonadota</taxon>
        <taxon>Gammaproteobacteria</taxon>
        <taxon>Aeromonadales</taxon>
        <taxon>Succinivibrionaceae</taxon>
        <taxon>Anaerobiospirillum</taxon>
    </lineage>
</organism>
<name>A0A9D2B0X4_9GAMM</name>
<proteinExistence type="predicted"/>
<evidence type="ECO:0000259" key="1">
    <source>
        <dbReference type="Pfam" id="PF13808"/>
    </source>
</evidence>
<feature type="domain" description="H repeat-associated protein N-terminal" evidence="1">
    <location>
        <begin position="57"/>
        <end position="139"/>
    </location>
</feature>
<dbReference type="InterPro" id="IPR032806">
    <property type="entry name" value="YbfD_N"/>
</dbReference>
<evidence type="ECO:0000313" key="3">
    <source>
        <dbReference type="Proteomes" id="UP000886829"/>
    </source>
</evidence>
<dbReference type="Pfam" id="PF13808">
    <property type="entry name" value="DDE_Tnp_1_assoc"/>
    <property type="match status" value="1"/>
</dbReference>
<evidence type="ECO:0000313" key="2">
    <source>
        <dbReference type="EMBL" id="HIX57055.1"/>
    </source>
</evidence>
<reference evidence="2" key="2">
    <citation type="submission" date="2021-04" db="EMBL/GenBank/DDBJ databases">
        <authorList>
            <person name="Gilroy R."/>
        </authorList>
    </citation>
    <scope>NUCLEOTIDE SEQUENCE</scope>
    <source>
        <strain evidence="2">USASDec5-558</strain>
    </source>
</reference>
<gene>
    <name evidence="2" type="ORF">H9850_06255</name>
</gene>
<dbReference type="AlphaFoldDB" id="A0A9D2B0X4"/>
<dbReference type="EMBL" id="DXEV01000122">
    <property type="protein sequence ID" value="HIX57055.1"/>
    <property type="molecule type" value="Genomic_DNA"/>
</dbReference>
<reference evidence="2" key="1">
    <citation type="journal article" date="2021" name="PeerJ">
        <title>Extensive microbial diversity within the chicken gut microbiome revealed by metagenomics and culture.</title>
        <authorList>
            <person name="Gilroy R."/>
            <person name="Ravi A."/>
            <person name="Getino M."/>
            <person name="Pursley I."/>
            <person name="Horton D.L."/>
            <person name="Alikhan N.F."/>
            <person name="Baker D."/>
            <person name="Gharbi K."/>
            <person name="Hall N."/>
            <person name="Watson M."/>
            <person name="Adriaenssens E.M."/>
            <person name="Foster-Nyarko E."/>
            <person name="Jarju S."/>
            <person name="Secka A."/>
            <person name="Antonio M."/>
            <person name="Oren A."/>
            <person name="Chaudhuri R.R."/>
            <person name="La Ragione R."/>
            <person name="Hildebrand F."/>
            <person name="Pallen M.J."/>
        </authorList>
    </citation>
    <scope>NUCLEOTIDE SEQUENCE</scope>
    <source>
        <strain evidence="2">USASDec5-558</strain>
    </source>
</reference>
<sequence>MIKSNQPSVEFKGILVRKDTHQANLASSSNTTVGKVPVVLIEAVVQEVIANYMRQMNIVDKRQAGKIKFSAASLLFTVSLAYLCGYRSACSMGKFWEQHSQFLHSVIPSFPDLKVSHDTIKRTIENVVFEKFSLFFTRFTESLIYESFNDLHIRDMLPEDQRWLFNRVLQEHSALERQMHGQENRLHPVDPRVMQDRLYQVVVYGCSTNITADNNEEIMKQKKHLSILKQLRDFDFQGSAVFVTFELES</sequence>
<dbReference type="Proteomes" id="UP000886829">
    <property type="component" value="Unassembled WGS sequence"/>
</dbReference>